<dbReference type="PANTHER" id="PTHR24305">
    <property type="entry name" value="CYTOCHROME P450"/>
    <property type="match status" value="1"/>
</dbReference>
<organism evidence="5 6">
    <name type="scientific">Nothophoma quercina</name>
    <dbReference type="NCBI Taxonomy" id="749835"/>
    <lineage>
        <taxon>Eukaryota</taxon>
        <taxon>Fungi</taxon>
        <taxon>Dikarya</taxon>
        <taxon>Ascomycota</taxon>
        <taxon>Pezizomycotina</taxon>
        <taxon>Dothideomycetes</taxon>
        <taxon>Pleosporomycetidae</taxon>
        <taxon>Pleosporales</taxon>
        <taxon>Pleosporineae</taxon>
        <taxon>Didymellaceae</taxon>
        <taxon>Nothophoma</taxon>
    </lineage>
</organism>
<comment type="cofactor">
    <cofactor evidence="1">
        <name>heme</name>
        <dbReference type="ChEBI" id="CHEBI:30413"/>
    </cofactor>
</comment>
<dbReference type="CDD" id="cd11060">
    <property type="entry name" value="CYP57A1-like"/>
    <property type="match status" value="1"/>
</dbReference>
<evidence type="ECO:0000256" key="1">
    <source>
        <dbReference type="ARBA" id="ARBA00001971"/>
    </source>
</evidence>
<protein>
    <recommendedName>
        <fullName evidence="7">Cytochrome P450</fullName>
    </recommendedName>
</protein>
<evidence type="ECO:0000313" key="6">
    <source>
        <dbReference type="Proteomes" id="UP001521222"/>
    </source>
</evidence>
<evidence type="ECO:0000313" key="5">
    <source>
        <dbReference type="EMBL" id="KAL1608608.1"/>
    </source>
</evidence>
<dbReference type="Proteomes" id="UP001521222">
    <property type="component" value="Unassembled WGS sequence"/>
</dbReference>
<keyword evidence="3" id="KW-0479">Metal-binding</keyword>
<dbReference type="SUPFAM" id="SSF48264">
    <property type="entry name" value="Cytochrome P450"/>
    <property type="match status" value="1"/>
</dbReference>
<dbReference type="Gene3D" id="1.10.630.10">
    <property type="entry name" value="Cytochrome P450"/>
    <property type="match status" value="1"/>
</dbReference>
<dbReference type="InterPro" id="IPR002401">
    <property type="entry name" value="Cyt_P450_E_grp-I"/>
</dbReference>
<dbReference type="InterPro" id="IPR050121">
    <property type="entry name" value="Cytochrome_P450_monoxygenase"/>
</dbReference>
<dbReference type="PANTHER" id="PTHR24305:SF232">
    <property type="entry name" value="P450, PUTATIVE (EUROFUNG)-RELATED"/>
    <property type="match status" value="1"/>
</dbReference>
<sequence length="364" mass="41310">MQLPEEADEGLRAIGIGNNSDFYHVQQNISNGKPLENIFNTTRADFHATIKRPVAHAYSMTSLVQYEPFVDTTSQLFCKKLMEEFVNKKQVCDLGTWLQYYAFDVIGEITFSKRLGFLETGTDVQGIIEDIEWRLGYFAVIGQIPILDRFLLKNPLVMKMLSTNHVVKFTLEQVQARISKPSDRKDFLQSFLQAHEDDPQLVDKRQVLSYANSNVFAGSDTTAISLRAILYYMLKNPRVLAQVIAEVDDVVGDRDCDSEPISYAESNQMPYFQAVLKEAMRMHPAVGLLLERVVPADGIEIANHRLPGGTVVGMCPWVLHRDQRVFGVDADEFRPERWLEADDEALKVMQRSNLAVRITSSQTL</sequence>
<keyword evidence="4" id="KW-0408">Iron</keyword>
<name>A0ABR3RWK0_9PLEO</name>
<gene>
    <name evidence="5" type="ORF">SLS59_001798</name>
</gene>
<comment type="similarity">
    <text evidence="2">Belongs to the cytochrome P450 family.</text>
</comment>
<dbReference type="InterPro" id="IPR001128">
    <property type="entry name" value="Cyt_P450"/>
</dbReference>
<dbReference type="InterPro" id="IPR036396">
    <property type="entry name" value="Cyt_P450_sf"/>
</dbReference>
<dbReference type="PRINTS" id="PR00463">
    <property type="entry name" value="EP450I"/>
</dbReference>
<evidence type="ECO:0000256" key="4">
    <source>
        <dbReference type="ARBA" id="ARBA00023004"/>
    </source>
</evidence>
<evidence type="ECO:0008006" key="7">
    <source>
        <dbReference type="Google" id="ProtNLM"/>
    </source>
</evidence>
<dbReference type="Pfam" id="PF00067">
    <property type="entry name" value="p450"/>
    <property type="match status" value="1"/>
</dbReference>
<reference evidence="5 6" key="1">
    <citation type="submission" date="2024-02" db="EMBL/GenBank/DDBJ databases">
        <title>De novo assembly and annotation of 12 fungi associated with fruit tree decline syndrome in Ontario, Canada.</title>
        <authorList>
            <person name="Sulman M."/>
            <person name="Ellouze W."/>
            <person name="Ilyukhin E."/>
        </authorList>
    </citation>
    <scope>NUCLEOTIDE SEQUENCE [LARGE SCALE GENOMIC DNA]</scope>
    <source>
        <strain evidence="5 6">M97-236</strain>
    </source>
</reference>
<accession>A0ABR3RWK0</accession>
<keyword evidence="6" id="KW-1185">Reference proteome</keyword>
<comment type="caution">
    <text evidence="5">The sequence shown here is derived from an EMBL/GenBank/DDBJ whole genome shotgun (WGS) entry which is preliminary data.</text>
</comment>
<evidence type="ECO:0000256" key="2">
    <source>
        <dbReference type="ARBA" id="ARBA00010617"/>
    </source>
</evidence>
<evidence type="ECO:0000256" key="3">
    <source>
        <dbReference type="ARBA" id="ARBA00022723"/>
    </source>
</evidence>
<proteinExistence type="inferred from homology"/>
<dbReference type="EMBL" id="JAKIXB020000005">
    <property type="protein sequence ID" value="KAL1608608.1"/>
    <property type="molecule type" value="Genomic_DNA"/>
</dbReference>